<evidence type="ECO:0000313" key="2">
    <source>
        <dbReference type="EMBL" id="MBY26238.1"/>
    </source>
</evidence>
<gene>
    <name evidence="2" type="ORF">g.133909</name>
</gene>
<sequence length="100" mass="11118">MYLLLCAPHSVTVQPPDRTSALAVTTIVCLGNSKKIPTSTPPACFCVYVSLLSFVLYFISDHISASFGIYLYLYDECVRLVVWLCATVTVVFILVSYFHT</sequence>
<keyword evidence="1" id="KW-0472">Membrane</keyword>
<feature type="transmembrane region" description="Helical" evidence="1">
    <location>
        <begin position="80"/>
        <end position="99"/>
    </location>
</feature>
<accession>A0A2S2PAM9</accession>
<dbReference type="EMBL" id="GGMR01013619">
    <property type="protein sequence ID" value="MBY26238.1"/>
    <property type="molecule type" value="Transcribed_RNA"/>
</dbReference>
<name>A0A2S2PAM9_SCHGA</name>
<reference evidence="2" key="1">
    <citation type="submission" date="2018-04" db="EMBL/GenBank/DDBJ databases">
        <title>Transcriptome of Schizaphis graminum biotype I.</title>
        <authorList>
            <person name="Scully E.D."/>
            <person name="Geib S.M."/>
            <person name="Palmer N.A."/>
            <person name="Koch K."/>
            <person name="Bradshaw J."/>
            <person name="Heng-Moss T."/>
            <person name="Sarath G."/>
        </authorList>
    </citation>
    <scope>NUCLEOTIDE SEQUENCE</scope>
</reference>
<keyword evidence="1" id="KW-0812">Transmembrane</keyword>
<keyword evidence="1" id="KW-1133">Transmembrane helix</keyword>
<feature type="transmembrane region" description="Helical" evidence="1">
    <location>
        <begin position="47"/>
        <end position="73"/>
    </location>
</feature>
<dbReference type="AlphaFoldDB" id="A0A2S2PAM9"/>
<protein>
    <submittedName>
        <fullName evidence="2">Uncharacterized protein</fullName>
    </submittedName>
</protein>
<evidence type="ECO:0000256" key="1">
    <source>
        <dbReference type="SAM" id="Phobius"/>
    </source>
</evidence>
<organism evidence="2">
    <name type="scientific">Schizaphis graminum</name>
    <name type="common">Green bug aphid</name>
    <dbReference type="NCBI Taxonomy" id="13262"/>
    <lineage>
        <taxon>Eukaryota</taxon>
        <taxon>Metazoa</taxon>
        <taxon>Ecdysozoa</taxon>
        <taxon>Arthropoda</taxon>
        <taxon>Hexapoda</taxon>
        <taxon>Insecta</taxon>
        <taxon>Pterygota</taxon>
        <taxon>Neoptera</taxon>
        <taxon>Paraneoptera</taxon>
        <taxon>Hemiptera</taxon>
        <taxon>Sternorrhyncha</taxon>
        <taxon>Aphidomorpha</taxon>
        <taxon>Aphidoidea</taxon>
        <taxon>Aphididae</taxon>
        <taxon>Aphidini</taxon>
        <taxon>Schizaphis</taxon>
    </lineage>
</organism>
<proteinExistence type="predicted"/>